<name>A0A427XKK5_9TREE</name>
<gene>
    <name evidence="2" type="ORF">EHS24_001375</name>
</gene>
<proteinExistence type="predicted"/>
<dbReference type="EMBL" id="RSCE01000010">
    <property type="protein sequence ID" value="RSH79333.1"/>
    <property type="molecule type" value="Genomic_DNA"/>
</dbReference>
<dbReference type="OrthoDB" id="5201563at2759"/>
<organism evidence="2 3">
    <name type="scientific">Apiotrichum porosum</name>
    <dbReference type="NCBI Taxonomy" id="105984"/>
    <lineage>
        <taxon>Eukaryota</taxon>
        <taxon>Fungi</taxon>
        <taxon>Dikarya</taxon>
        <taxon>Basidiomycota</taxon>
        <taxon>Agaricomycotina</taxon>
        <taxon>Tremellomycetes</taxon>
        <taxon>Trichosporonales</taxon>
        <taxon>Trichosporonaceae</taxon>
        <taxon>Apiotrichum</taxon>
    </lineage>
</organism>
<comment type="caution">
    <text evidence="2">The sequence shown here is derived from an EMBL/GenBank/DDBJ whole genome shotgun (WGS) entry which is preliminary data.</text>
</comment>
<sequence>MSPTTTTTTTTTTQQESGGGPVGLTSVGLASLIVKTREVGADASIASVPLSESRGLPLHQNTNSNPPQWPTNGGEATFLVFMFSGVYGIHLLNKAWRSTFGQVTDSVWKYKVGGHW</sequence>
<evidence type="ECO:0000313" key="3">
    <source>
        <dbReference type="Proteomes" id="UP000279236"/>
    </source>
</evidence>
<feature type="compositionally biased region" description="Low complexity" evidence="1">
    <location>
        <begin position="1"/>
        <end position="13"/>
    </location>
</feature>
<protein>
    <submittedName>
        <fullName evidence="2">Uncharacterized protein</fullName>
    </submittedName>
</protein>
<dbReference type="Proteomes" id="UP000279236">
    <property type="component" value="Unassembled WGS sequence"/>
</dbReference>
<reference evidence="2 3" key="1">
    <citation type="submission" date="2018-11" db="EMBL/GenBank/DDBJ databases">
        <title>Genome sequence of Apiotrichum porosum DSM 27194.</title>
        <authorList>
            <person name="Aliyu H."/>
            <person name="Gorte O."/>
            <person name="Ochsenreither K."/>
        </authorList>
    </citation>
    <scope>NUCLEOTIDE SEQUENCE [LARGE SCALE GENOMIC DNA]</scope>
    <source>
        <strain evidence="2 3">DSM 27194</strain>
    </source>
</reference>
<evidence type="ECO:0000256" key="1">
    <source>
        <dbReference type="SAM" id="MobiDB-lite"/>
    </source>
</evidence>
<accession>A0A427XKK5</accession>
<dbReference type="RefSeq" id="XP_028474480.1">
    <property type="nucleotide sequence ID" value="XM_028617173.1"/>
</dbReference>
<feature type="region of interest" description="Disordered" evidence="1">
    <location>
        <begin position="1"/>
        <end position="23"/>
    </location>
</feature>
<keyword evidence="3" id="KW-1185">Reference proteome</keyword>
<dbReference type="GeneID" id="39585918"/>
<evidence type="ECO:0000313" key="2">
    <source>
        <dbReference type="EMBL" id="RSH79333.1"/>
    </source>
</evidence>
<dbReference type="AlphaFoldDB" id="A0A427XKK5"/>